<accession>A0ABS9U3M5</accession>
<evidence type="ECO:0000256" key="1">
    <source>
        <dbReference type="SAM" id="MobiDB-lite"/>
    </source>
</evidence>
<dbReference type="Proteomes" id="UP001202922">
    <property type="component" value="Unassembled WGS sequence"/>
</dbReference>
<feature type="signal peptide" evidence="2">
    <location>
        <begin position="1"/>
        <end position="24"/>
    </location>
</feature>
<gene>
    <name evidence="3" type="ORF">L0M17_15200</name>
</gene>
<name>A0ABS9U3M5_9MICC</name>
<dbReference type="RefSeq" id="WP_241055006.1">
    <property type="nucleotide sequence ID" value="NZ_JAKZBV010000001.1"/>
</dbReference>
<comment type="caution">
    <text evidence="3">The sequence shown here is derived from an EMBL/GenBank/DDBJ whole genome shotgun (WGS) entry which is preliminary data.</text>
</comment>
<evidence type="ECO:0000256" key="2">
    <source>
        <dbReference type="SAM" id="SignalP"/>
    </source>
</evidence>
<feature type="chain" id="PRO_5046269727" description="Lipoprotein" evidence="2">
    <location>
        <begin position="25"/>
        <end position="292"/>
    </location>
</feature>
<reference evidence="3 4" key="1">
    <citation type="submission" date="2022-03" db="EMBL/GenBank/DDBJ databases">
        <title>Sinomonas sp. isolated from a soil.</title>
        <authorList>
            <person name="Han J."/>
            <person name="Kim D.-U."/>
        </authorList>
    </citation>
    <scope>NUCLEOTIDE SEQUENCE [LARGE SCALE GENOMIC DNA]</scope>
    <source>
        <strain evidence="3 4">5-5</strain>
    </source>
</reference>
<feature type="region of interest" description="Disordered" evidence="1">
    <location>
        <begin position="103"/>
        <end position="127"/>
    </location>
</feature>
<dbReference type="EMBL" id="JAKZBV010000001">
    <property type="protein sequence ID" value="MCH6471306.1"/>
    <property type="molecule type" value="Genomic_DNA"/>
</dbReference>
<evidence type="ECO:0008006" key="5">
    <source>
        <dbReference type="Google" id="ProtNLM"/>
    </source>
</evidence>
<dbReference type="PROSITE" id="PS51257">
    <property type="entry name" value="PROKAR_LIPOPROTEIN"/>
    <property type="match status" value="1"/>
</dbReference>
<evidence type="ECO:0000313" key="3">
    <source>
        <dbReference type="EMBL" id="MCH6471306.1"/>
    </source>
</evidence>
<evidence type="ECO:0000313" key="4">
    <source>
        <dbReference type="Proteomes" id="UP001202922"/>
    </source>
</evidence>
<organism evidence="3 4">
    <name type="scientific">Sinomonas terrae</name>
    <dbReference type="NCBI Taxonomy" id="2908838"/>
    <lineage>
        <taxon>Bacteria</taxon>
        <taxon>Bacillati</taxon>
        <taxon>Actinomycetota</taxon>
        <taxon>Actinomycetes</taxon>
        <taxon>Micrococcales</taxon>
        <taxon>Micrococcaceae</taxon>
        <taxon>Sinomonas</taxon>
    </lineage>
</organism>
<keyword evidence="2" id="KW-0732">Signal</keyword>
<keyword evidence="4" id="KW-1185">Reference proteome</keyword>
<sequence length="292" mass="30535">MARRMVRISTMALLVALAVAGCSATPKKAATGGGGVEASSHPDPQALAKADDFLQSNAPAERARQAILKRCMNEAGFDWEEQGVSQVRVRDLMSLKPLTVEEARQRGYANPEKSGRQERGGPLSPAGTVAYVGPPDAPKVSVDVLGMAPSVSSKGCLATSYREVYGSVENGMLATGVTANAVLPAINAAIGDPSVIEADKKWSACMTDAGLPGFDTPELAWNAARKNSSDAGSLAVADAKCREAIAYEATRTAALNSYLTTFLESNEAIISEIQGFRKQGASRAETILSGSR</sequence>
<proteinExistence type="predicted"/>
<protein>
    <recommendedName>
        <fullName evidence="5">Lipoprotein</fullName>
    </recommendedName>
</protein>